<name>A0A7V3RFT8_UNCW3</name>
<sequence>MHKTLIGNQSRVAVVILNWNGWKDTIECLESLQQVTYPPFQILVVDNGSTDDSVKKILMWARSRFKGYSTFLKYNIQSKLIEENGGIGEEKSLVIIRSKENLGYAGGNNIGIRYALKHKADYVLILNNDTVVAPDFFEQLLKVALTEENIGILGPKSYFYSEPNVIQSCGCKMNLWTGRGKLIGNCEVDYGQYNRIMEVDWVSGAAMLIKNEVFRKVGLLDEAFYLCYEENDFCHRARRSGFTILAVPQAKIWHKAVRTSIKPIMEYYLVRNRLLFMKKNAPIMRFFFFFYCYILGTSVRLISYLFAKNKKSIRAILIGLLHGFFLLTDKKKNFNDYGVHHF</sequence>
<keyword evidence="3 6" id="KW-0808">Transferase</keyword>
<dbReference type="PANTHER" id="PTHR43179">
    <property type="entry name" value="RHAMNOSYLTRANSFERASE WBBL"/>
    <property type="match status" value="1"/>
</dbReference>
<feature type="transmembrane region" description="Helical" evidence="4">
    <location>
        <begin position="286"/>
        <end position="306"/>
    </location>
</feature>
<dbReference type="SUPFAM" id="SSF53448">
    <property type="entry name" value="Nucleotide-diphospho-sugar transferases"/>
    <property type="match status" value="1"/>
</dbReference>
<dbReference type="CDD" id="cd04186">
    <property type="entry name" value="GT_2_like_c"/>
    <property type="match status" value="1"/>
</dbReference>
<evidence type="ECO:0000256" key="3">
    <source>
        <dbReference type="ARBA" id="ARBA00022679"/>
    </source>
</evidence>
<proteinExistence type="inferred from homology"/>
<reference evidence="6" key="1">
    <citation type="journal article" date="2020" name="mSystems">
        <title>Genome- and Community-Level Interaction Insights into Carbon Utilization and Element Cycling Functions of Hydrothermarchaeota in Hydrothermal Sediment.</title>
        <authorList>
            <person name="Zhou Z."/>
            <person name="Liu Y."/>
            <person name="Xu W."/>
            <person name="Pan J."/>
            <person name="Luo Z.H."/>
            <person name="Li M."/>
        </authorList>
    </citation>
    <scope>NUCLEOTIDE SEQUENCE [LARGE SCALE GENOMIC DNA]</scope>
    <source>
        <strain evidence="6">SpSt-961</strain>
    </source>
</reference>
<comment type="caution">
    <text evidence="6">The sequence shown here is derived from an EMBL/GenBank/DDBJ whole genome shotgun (WGS) entry which is preliminary data.</text>
</comment>
<protein>
    <submittedName>
        <fullName evidence="6">Glycosyltransferase family 2 protein</fullName>
    </submittedName>
</protein>
<dbReference type="InterPro" id="IPR029044">
    <property type="entry name" value="Nucleotide-diphossugar_trans"/>
</dbReference>
<gene>
    <name evidence="6" type="ORF">ENX68_00035</name>
</gene>
<evidence type="ECO:0000256" key="1">
    <source>
        <dbReference type="ARBA" id="ARBA00006739"/>
    </source>
</evidence>
<evidence type="ECO:0000313" key="6">
    <source>
        <dbReference type="EMBL" id="HGE77374.1"/>
    </source>
</evidence>
<dbReference type="AlphaFoldDB" id="A0A7V3RFT8"/>
<dbReference type="PANTHER" id="PTHR43179:SF12">
    <property type="entry name" value="GALACTOFURANOSYLTRANSFERASE GLFT2"/>
    <property type="match status" value="1"/>
</dbReference>
<keyword evidence="4" id="KW-0812">Transmembrane</keyword>
<evidence type="ECO:0000256" key="4">
    <source>
        <dbReference type="SAM" id="Phobius"/>
    </source>
</evidence>
<keyword evidence="4" id="KW-0472">Membrane</keyword>
<dbReference type="Gene3D" id="3.90.550.10">
    <property type="entry name" value="Spore Coat Polysaccharide Biosynthesis Protein SpsA, Chain A"/>
    <property type="match status" value="1"/>
</dbReference>
<dbReference type="GO" id="GO:0016757">
    <property type="term" value="F:glycosyltransferase activity"/>
    <property type="evidence" value="ECO:0007669"/>
    <property type="project" value="UniProtKB-KW"/>
</dbReference>
<dbReference type="EMBL" id="DTOZ01000003">
    <property type="protein sequence ID" value="HGE77374.1"/>
    <property type="molecule type" value="Genomic_DNA"/>
</dbReference>
<dbReference type="InterPro" id="IPR001173">
    <property type="entry name" value="Glyco_trans_2-like"/>
</dbReference>
<evidence type="ECO:0000259" key="5">
    <source>
        <dbReference type="Pfam" id="PF00535"/>
    </source>
</evidence>
<keyword evidence="4" id="KW-1133">Transmembrane helix</keyword>
<organism evidence="6">
    <name type="scientific">candidate division WOR-3 bacterium</name>
    <dbReference type="NCBI Taxonomy" id="2052148"/>
    <lineage>
        <taxon>Bacteria</taxon>
        <taxon>Bacteria division WOR-3</taxon>
    </lineage>
</organism>
<dbReference type="Pfam" id="PF00535">
    <property type="entry name" value="Glycos_transf_2"/>
    <property type="match status" value="1"/>
</dbReference>
<evidence type="ECO:0000256" key="2">
    <source>
        <dbReference type="ARBA" id="ARBA00022676"/>
    </source>
</evidence>
<keyword evidence="2" id="KW-0328">Glycosyltransferase</keyword>
<feature type="domain" description="Glycosyltransferase 2-like" evidence="5">
    <location>
        <begin position="14"/>
        <end position="163"/>
    </location>
</feature>
<accession>A0A7V3RFT8</accession>
<comment type="similarity">
    <text evidence="1">Belongs to the glycosyltransferase 2 family.</text>
</comment>